<organism evidence="1 2">
    <name type="scientific">Hexamita inflata</name>
    <dbReference type="NCBI Taxonomy" id="28002"/>
    <lineage>
        <taxon>Eukaryota</taxon>
        <taxon>Metamonada</taxon>
        <taxon>Diplomonadida</taxon>
        <taxon>Hexamitidae</taxon>
        <taxon>Hexamitinae</taxon>
        <taxon>Hexamita</taxon>
    </lineage>
</organism>
<dbReference type="EMBL" id="CAXDID020000011">
    <property type="protein sequence ID" value="CAL5979418.1"/>
    <property type="molecule type" value="Genomic_DNA"/>
</dbReference>
<comment type="caution">
    <text evidence="1">The sequence shown here is derived from an EMBL/GenBank/DDBJ whole genome shotgun (WGS) entry which is preliminary data.</text>
</comment>
<sequence>MKTTSSLFLHVSNPSNLEEVASEGVSGALDRLVSTRDPAASRHDVVLFVETWRGEVVVSRVDLEALERVEEGLGPLPHVSIDVVEVTLFDLIHWTRGEVLQTDVCIRLCVHQLWCSQVLESLSKSHMSTALQLFQ</sequence>
<keyword evidence="2" id="KW-1185">Reference proteome</keyword>
<accession>A0ABP1GUG0</accession>
<evidence type="ECO:0000313" key="2">
    <source>
        <dbReference type="Proteomes" id="UP001642409"/>
    </source>
</evidence>
<protein>
    <submittedName>
        <fullName evidence="1">Hypothetical_protein</fullName>
    </submittedName>
</protein>
<proteinExistence type="predicted"/>
<gene>
    <name evidence="1" type="ORF">HINF_LOCUS5565</name>
</gene>
<name>A0ABP1GUG0_9EUKA</name>
<evidence type="ECO:0000313" key="1">
    <source>
        <dbReference type="EMBL" id="CAL5979418.1"/>
    </source>
</evidence>
<reference evidence="1 2" key="1">
    <citation type="submission" date="2024-07" db="EMBL/GenBank/DDBJ databases">
        <authorList>
            <person name="Akdeniz Z."/>
        </authorList>
    </citation>
    <scope>NUCLEOTIDE SEQUENCE [LARGE SCALE GENOMIC DNA]</scope>
</reference>
<dbReference type="Proteomes" id="UP001642409">
    <property type="component" value="Unassembled WGS sequence"/>
</dbReference>